<dbReference type="InterPro" id="IPR029052">
    <property type="entry name" value="Metallo-depent_PP-like"/>
</dbReference>
<dbReference type="PANTHER" id="PTHR42988">
    <property type="entry name" value="PHOSPHOHYDROLASE"/>
    <property type="match status" value="1"/>
</dbReference>
<evidence type="ECO:0000313" key="4">
    <source>
        <dbReference type="EMBL" id="GGM14415.1"/>
    </source>
</evidence>
<accession>A0A917T949</accession>
<dbReference type="GO" id="GO:0046872">
    <property type="term" value="F:metal ion binding"/>
    <property type="evidence" value="ECO:0007669"/>
    <property type="project" value="UniProtKB-KW"/>
</dbReference>
<organism evidence="4 5">
    <name type="scientific">Nakamurella endophytica</name>
    <dbReference type="NCBI Taxonomy" id="1748367"/>
    <lineage>
        <taxon>Bacteria</taxon>
        <taxon>Bacillati</taxon>
        <taxon>Actinomycetota</taxon>
        <taxon>Actinomycetes</taxon>
        <taxon>Nakamurellales</taxon>
        <taxon>Nakamurellaceae</taxon>
        <taxon>Nakamurella</taxon>
    </lineage>
</organism>
<reference evidence="4" key="1">
    <citation type="journal article" date="2014" name="Int. J. Syst. Evol. Microbiol.">
        <title>Complete genome sequence of Corynebacterium casei LMG S-19264T (=DSM 44701T), isolated from a smear-ripened cheese.</title>
        <authorList>
            <consortium name="US DOE Joint Genome Institute (JGI-PGF)"/>
            <person name="Walter F."/>
            <person name="Albersmeier A."/>
            <person name="Kalinowski J."/>
            <person name="Ruckert C."/>
        </authorList>
    </citation>
    <scope>NUCLEOTIDE SEQUENCE</scope>
    <source>
        <strain evidence="4">CGMCC 4.7308</strain>
    </source>
</reference>
<feature type="region of interest" description="Disordered" evidence="3">
    <location>
        <begin position="1"/>
        <end position="35"/>
    </location>
</feature>
<dbReference type="EMBL" id="BMNA01000013">
    <property type="protein sequence ID" value="GGM14415.1"/>
    <property type="molecule type" value="Genomic_DNA"/>
</dbReference>
<dbReference type="GO" id="GO:0016787">
    <property type="term" value="F:hydrolase activity"/>
    <property type="evidence" value="ECO:0007669"/>
    <property type="project" value="UniProtKB-KW"/>
</dbReference>
<gene>
    <name evidence="4" type="ORF">GCM10011594_38050</name>
</gene>
<dbReference type="InterPro" id="IPR022506">
    <property type="entry name" value="Metallophosphoesterase_PPA1498"/>
</dbReference>
<dbReference type="RefSeq" id="WP_188944355.1">
    <property type="nucleotide sequence ID" value="NZ_BMNA01000013.1"/>
</dbReference>
<reference evidence="4" key="2">
    <citation type="submission" date="2020-09" db="EMBL/GenBank/DDBJ databases">
        <authorList>
            <person name="Sun Q."/>
            <person name="Zhou Y."/>
        </authorList>
    </citation>
    <scope>NUCLEOTIDE SEQUENCE</scope>
    <source>
        <strain evidence="4">CGMCC 4.7308</strain>
    </source>
</reference>
<keyword evidence="5" id="KW-1185">Reference proteome</keyword>
<keyword evidence="1" id="KW-0479">Metal-binding</keyword>
<dbReference type="Proteomes" id="UP000655208">
    <property type="component" value="Unassembled WGS sequence"/>
</dbReference>
<evidence type="ECO:0000256" key="2">
    <source>
        <dbReference type="ARBA" id="ARBA00022801"/>
    </source>
</evidence>
<sequence>MTTTDRSEIVGGAPGPQGYWPLAAGPGRPHAHRTDLHPAPDVPGTPVCTIAHLSDLHVCDAQSPARAEFLDRWADPDSPLKHLIDAIGSYRAQEMLTVQVADAMIRAVNQVESGPVGGRPVDWAVVTGDVTDNAQTNELEWYIGLLDGGRVLPDSGTPARYEGVADHDHWDEYFWHPEPGESVQSADPQTREAVDRPRRLHGFPDAPGLLDACRRPVVASGLSMPWLAVHGNHDQMIQGTIPATEDWPRAGLERLKAIGLPPSWSLEEVARFCQQIDANAPDALDRWPELVVRAVTPDLGRTTITRTQFLAAHQHPGARPPGHGFGTVGPGSGRAWYRFDHLDLDVPVTSLVLDTVNHYGGWQGCLDPVQLAWLDVELAAADREGRYVVLASHHTLADLVNGTAPEGAAPRVLADEVAAVVDAHPSVVAWLNGHRHVTAVVPHTGEPGGHPWWEVTAPSLIDHPQQARIVELLRGAGTLTVAVTMVDHCGELPWSGTVTTVDAMAGLSRQLAANAWQARVSDLDGHPRAGAPDSRNVLLHLPDPFL</sequence>
<keyword evidence="2" id="KW-0378">Hydrolase</keyword>
<name>A0A917T949_9ACTN</name>
<dbReference type="NCBIfam" id="TIGR03767">
    <property type="entry name" value="P_acnes_RR"/>
    <property type="match status" value="1"/>
</dbReference>
<dbReference type="AlphaFoldDB" id="A0A917T949"/>
<protein>
    <submittedName>
        <fullName evidence="4">Metallophosphoesterase</fullName>
    </submittedName>
</protein>
<evidence type="ECO:0000313" key="5">
    <source>
        <dbReference type="Proteomes" id="UP000655208"/>
    </source>
</evidence>
<comment type="caution">
    <text evidence="4">The sequence shown here is derived from an EMBL/GenBank/DDBJ whole genome shotgun (WGS) entry which is preliminary data.</text>
</comment>
<evidence type="ECO:0000256" key="1">
    <source>
        <dbReference type="ARBA" id="ARBA00022723"/>
    </source>
</evidence>
<proteinExistence type="predicted"/>
<evidence type="ECO:0000256" key="3">
    <source>
        <dbReference type="SAM" id="MobiDB-lite"/>
    </source>
</evidence>
<dbReference type="SUPFAM" id="SSF56300">
    <property type="entry name" value="Metallo-dependent phosphatases"/>
    <property type="match status" value="1"/>
</dbReference>
<dbReference type="PANTHER" id="PTHR42988:SF2">
    <property type="entry name" value="CYCLIC NUCLEOTIDE PHOSPHODIESTERASE CBUA0032-RELATED"/>
    <property type="match status" value="1"/>
</dbReference>
<dbReference type="InterPro" id="IPR050884">
    <property type="entry name" value="CNP_phosphodiesterase-III"/>
</dbReference>
<dbReference type="Gene3D" id="3.60.21.10">
    <property type="match status" value="1"/>
</dbReference>